<evidence type="ECO:0000313" key="3">
    <source>
        <dbReference type="Proteomes" id="UP000217250"/>
    </source>
</evidence>
<feature type="chain" id="PRO_5013281511" evidence="1">
    <location>
        <begin position="24"/>
        <end position="254"/>
    </location>
</feature>
<organism evidence="2 3">
    <name type="scientific">Capnocytophaga gingivalis</name>
    <dbReference type="NCBI Taxonomy" id="1017"/>
    <lineage>
        <taxon>Bacteria</taxon>
        <taxon>Pseudomonadati</taxon>
        <taxon>Bacteroidota</taxon>
        <taxon>Flavobacteriia</taxon>
        <taxon>Flavobacteriales</taxon>
        <taxon>Flavobacteriaceae</taxon>
        <taxon>Capnocytophaga</taxon>
    </lineage>
</organism>
<dbReference type="Pfam" id="PF13645">
    <property type="entry name" value="YkuD_2"/>
    <property type="match status" value="1"/>
</dbReference>
<dbReference type="RefSeq" id="WP_095909449.1">
    <property type="nucleotide sequence ID" value="NZ_CP022386.1"/>
</dbReference>
<protein>
    <submittedName>
        <fullName evidence="2">L,D-transpeptidase catalytic domain protein</fullName>
    </submittedName>
</protein>
<name>A0A250FLP0_9FLAO</name>
<dbReference type="InterPro" id="IPR032676">
    <property type="entry name" value="YkuD_2"/>
</dbReference>
<gene>
    <name evidence="2" type="ORF">CGC50_01825</name>
</gene>
<dbReference type="KEGG" id="cgh:CGC50_01825"/>
<evidence type="ECO:0000313" key="2">
    <source>
        <dbReference type="EMBL" id="ATA86004.1"/>
    </source>
</evidence>
<dbReference type="PANTHER" id="PTHR38477:SF1">
    <property type="entry name" value="MUREIN L,D-TRANSPEPTIDASE CATALYTIC DOMAIN FAMILY PROTEIN"/>
    <property type="match status" value="1"/>
</dbReference>
<dbReference type="GeneID" id="84807302"/>
<reference evidence="3" key="1">
    <citation type="submission" date="2017-06" db="EMBL/GenBank/DDBJ databases">
        <title>Capnocytophaga spp. assemblies.</title>
        <authorList>
            <person name="Gulvik C.A."/>
        </authorList>
    </citation>
    <scope>NUCLEOTIDE SEQUENCE [LARGE SCALE GENOMIC DNA]</scope>
    <source>
        <strain evidence="3">H1496</strain>
    </source>
</reference>
<dbReference type="PANTHER" id="PTHR38477">
    <property type="entry name" value="HYPOTHETICAL EXPORTED PROTEIN"/>
    <property type="match status" value="1"/>
</dbReference>
<dbReference type="Proteomes" id="UP000217250">
    <property type="component" value="Chromosome"/>
</dbReference>
<sequence length="254" mass="29516">MKNFVYFCLISFCLASFSSYSQASKPISPKITEIIKDSLFAPHDNFEYAIKRLYIDIKGSEHNLDFKAFRYAYIGYQNMKLKNKLNEKRLLSIIDFTKDSDKKRFYTIDLEAKKILYYTYVAHGKKTGMSSSTYFSNENESHKSSLGFYVTGRTYNGDAGFSLKLYGDERNYNSNAYKRGIVIHTADYMNEDFFQKNGRYGRSLGCPVLPTDIYKQVIETIKEGTMVFAYYTNKRYLASSKYLKVSNLTKNNTF</sequence>
<dbReference type="EMBL" id="CP022386">
    <property type="protein sequence ID" value="ATA86004.1"/>
    <property type="molecule type" value="Genomic_DNA"/>
</dbReference>
<dbReference type="AlphaFoldDB" id="A0A250FLP0"/>
<evidence type="ECO:0000256" key="1">
    <source>
        <dbReference type="SAM" id="SignalP"/>
    </source>
</evidence>
<feature type="signal peptide" evidence="1">
    <location>
        <begin position="1"/>
        <end position="23"/>
    </location>
</feature>
<keyword evidence="1" id="KW-0732">Signal</keyword>
<accession>A0A250FLP0</accession>
<dbReference type="OrthoDB" id="9815195at2"/>
<proteinExistence type="predicted"/>